<dbReference type="PANTHER" id="PTHR34239">
    <property type="entry name" value="APPLE DOMAIN-CONTAINING PROTEIN"/>
    <property type="match status" value="1"/>
</dbReference>
<feature type="region of interest" description="Disordered" evidence="1">
    <location>
        <begin position="16"/>
        <end position="50"/>
    </location>
</feature>
<dbReference type="Gene3D" id="3.10.10.10">
    <property type="entry name" value="HIV Type 1 Reverse Transcriptase, subunit A, domain 1"/>
    <property type="match status" value="1"/>
</dbReference>
<reference evidence="2" key="2">
    <citation type="journal article" date="2023" name="Science">
        <title>Genomic signatures of disease resistance in endangered staghorn corals.</title>
        <authorList>
            <person name="Vollmer S.V."/>
            <person name="Selwyn J.D."/>
            <person name="Despard B.A."/>
            <person name="Roesel C.L."/>
        </authorList>
    </citation>
    <scope>NUCLEOTIDE SEQUENCE</scope>
    <source>
        <strain evidence="2">K2</strain>
    </source>
</reference>
<reference evidence="2" key="1">
    <citation type="journal article" date="2023" name="G3 (Bethesda)">
        <title>Whole genome assembly and annotation of the endangered Caribbean coral Acropora cervicornis.</title>
        <authorList>
            <person name="Selwyn J.D."/>
            <person name="Vollmer S.V."/>
        </authorList>
    </citation>
    <scope>NUCLEOTIDE SEQUENCE</scope>
    <source>
        <strain evidence="2">K2</strain>
    </source>
</reference>
<dbReference type="PANTHER" id="PTHR34239:SF2">
    <property type="entry name" value="TRANSPOSABLE ELEMENT P TRANSPOSASE_THAP9 CONSERVED DOMAIN-CONTAINING PROTEIN"/>
    <property type="match status" value="1"/>
</dbReference>
<evidence type="ECO:0008006" key="4">
    <source>
        <dbReference type="Google" id="ProtNLM"/>
    </source>
</evidence>
<accession>A0AAD9Q2K2</accession>
<keyword evidence="3" id="KW-1185">Reference proteome</keyword>
<name>A0AAD9Q2K2_ACRCE</name>
<evidence type="ECO:0000313" key="2">
    <source>
        <dbReference type="EMBL" id="KAK2553572.1"/>
    </source>
</evidence>
<comment type="caution">
    <text evidence="2">The sequence shown here is derived from an EMBL/GenBank/DDBJ whole genome shotgun (WGS) entry which is preliminary data.</text>
</comment>
<dbReference type="InterPro" id="IPR043128">
    <property type="entry name" value="Rev_trsase/Diguanyl_cyclase"/>
</dbReference>
<dbReference type="Proteomes" id="UP001249851">
    <property type="component" value="Unassembled WGS sequence"/>
</dbReference>
<dbReference type="Gene3D" id="3.30.70.270">
    <property type="match status" value="1"/>
</dbReference>
<evidence type="ECO:0000256" key="1">
    <source>
        <dbReference type="SAM" id="MobiDB-lite"/>
    </source>
</evidence>
<feature type="compositionally biased region" description="Basic and acidic residues" evidence="1">
    <location>
        <begin position="39"/>
        <end position="50"/>
    </location>
</feature>
<dbReference type="InterPro" id="IPR043502">
    <property type="entry name" value="DNA/RNA_pol_sf"/>
</dbReference>
<dbReference type="EMBL" id="JARQWQ010000076">
    <property type="protein sequence ID" value="KAK2553572.1"/>
    <property type="molecule type" value="Genomic_DNA"/>
</dbReference>
<organism evidence="2 3">
    <name type="scientific">Acropora cervicornis</name>
    <name type="common">Staghorn coral</name>
    <dbReference type="NCBI Taxonomy" id="6130"/>
    <lineage>
        <taxon>Eukaryota</taxon>
        <taxon>Metazoa</taxon>
        <taxon>Cnidaria</taxon>
        <taxon>Anthozoa</taxon>
        <taxon>Hexacorallia</taxon>
        <taxon>Scleractinia</taxon>
        <taxon>Astrocoeniina</taxon>
        <taxon>Acroporidae</taxon>
        <taxon>Acropora</taxon>
    </lineage>
</organism>
<proteinExistence type="predicted"/>
<protein>
    <recommendedName>
        <fullName evidence="4">Reverse transcriptase</fullName>
    </recommendedName>
</protein>
<dbReference type="AlphaFoldDB" id="A0AAD9Q2K2"/>
<gene>
    <name evidence="2" type="ORF">P5673_025063</name>
</gene>
<sequence>MLSVTQSMSAMQQTLARFADGQRPSKQPRVNELSDTDTDSNKDVSEISEDHSDVLLEGAKSCLTQDTKDDRLDTIANDLNADEQTDLDVSDKLAKLINKRWLEKLNSDKLSEKLKKHSRPGNLGSLVAPRVNPEIWANMSHTAKRVDLRSVNTQNIISKVGTSIAKCTDSLLKAREKDAQKINLDEMVGFHTDALALLGHTQHQLSLKRREAIRPSLKKEYAALCSQNVPVTSLIFGNDLQQQLNNIKASNKISQVSGNANKLHKADYKGSFSGSRKHRPSNQCYKRSFHSQHNWLNRCFPGEKYHIRLIDEPLPVIHLPRTVPVHILPLYKEELDKMIADDVITAVHEPTDWVNSIVCNIKETPEGNKKIRLCLDPKDLNKNIGREHYYTCTIDELLPQLCGKKFFSVVDTKKGYWHVALDHESSLLYDRQDKDTDEDFEPSEIRERKLTEKGRSWQTENRESKRKSAYLKLSKRISRIRELIESNADRELLEVERDDLDVEKEDFNQACRAYEEIFESSRDRDDAYPECRMRTAEYLHALDKKSFEVKSVKSSSSGKSHSTAYHHVSVFLI</sequence>
<evidence type="ECO:0000313" key="3">
    <source>
        <dbReference type="Proteomes" id="UP001249851"/>
    </source>
</evidence>
<dbReference type="SUPFAM" id="SSF56672">
    <property type="entry name" value="DNA/RNA polymerases"/>
    <property type="match status" value="1"/>
</dbReference>